<protein>
    <recommendedName>
        <fullName evidence="3">isochorismate synthase</fullName>
        <ecNumber evidence="3">5.4.4.2</ecNumber>
    </recommendedName>
    <alternativeName>
        <fullName evidence="5">Isochorismate mutase</fullName>
    </alternativeName>
</protein>
<dbReference type="PANTHER" id="PTHR42839">
    <property type="entry name" value="ISOCHORISMATE SYNTHASE ENTC"/>
    <property type="match status" value="1"/>
</dbReference>
<dbReference type="PANTHER" id="PTHR42839:SF2">
    <property type="entry name" value="ISOCHORISMATE SYNTHASE ENTC"/>
    <property type="match status" value="1"/>
</dbReference>
<dbReference type="GO" id="GO:0008909">
    <property type="term" value="F:isochorismate synthase activity"/>
    <property type="evidence" value="ECO:0007669"/>
    <property type="project" value="UniProtKB-EC"/>
</dbReference>
<name>A0A4R3I366_9GAMM</name>
<dbReference type="OrthoDB" id="9806579at2"/>
<evidence type="ECO:0000256" key="5">
    <source>
        <dbReference type="ARBA" id="ARBA00041564"/>
    </source>
</evidence>
<proteinExistence type="inferred from homology"/>
<comment type="similarity">
    <text evidence="2">Belongs to the isochorismate synthase family.</text>
</comment>
<dbReference type="Gene3D" id="3.60.120.10">
    <property type="entry name" value="Anthranilate synthase"/>
    <property type="match status" value="1"/>
</dbReference>
<evidence type="ECO:0000256" key="1">
    <source>
        <dbReference type="ARBA" id="ARBA00000799"/>
    </source>
</evidence>
<keyword evidence="8" id="KW-1185">Reference proteome</keyword>
<comment type="catalytic activity">
    <reaction evidence="1">
        <text>chorismate = isochorismate</text>
        <dbReference type="Rhea" id="RHEA:18985"/>
        <dbReference type="ChEBI" id="CHEBI:29748"/>
        <dbReference type="ChEBI" id="CHEBI:29780"/>
        <dbReference type="EC" id="5.4.4.2"/>
    </reaction>
</comment>
<accession>A0A4R3I366</accession>
<evidence type="ECO:0000256" key="4">
    <source>
        <dbReference type="ARBA" id="ARBA00023235"/>
    </source>
</evidence>
<dbReference type="GO" id="GO:0009697">
    <property type="term" value="P:salicylic acid biosynthetic process"/>
    <property type="evidence" value="ECO:0007669"/>
    <property type="project" value="TreeGrafter"/>
</dbReference>
<evidence type="ECO:0000256" key="3">
    <source>
        <dbReference type="ARBA" id="ARBA00012824"/>
    </source>
</evidence>
<dbReference type="RefSeq" id="WP_132702255.1">
    <property type="nucleotide sequence ID" value="NZ_SLZR01000012.1"/>
</dbReference>
<feature type="domain" description="Chorismate-utilising enzyme C-terminal" evidence="6">
    <location>
        <begin position="122"/>
        <end position="380"/>
    </location>
</feature>
<dbReference type="InterPro" id="IPR005801">
    <property type="entry name" value="ADC_synthase"/>
</dbReference>
<dbReference type="InterPro" id="IPR004561">
    <property type="entry name" value="IsoChor_synthase"/>
</dbReference>
<evidence type="ECO:0000313" key="7">
    <source>
        <dbReference type="EMBL" id="TCS39724.1"/>
    </source>
</evidence>
<dbReference type="AlphaFoldDB" id="A0A4R3I366"/>
<dbReference type="SUPFAM" id="SSF56322">
    <property type="entry name" value="ADC synthase"/>
    <property type="match status" value="1"/>
</dbReference>
<dbReference type="Proteomes" id="UP000295793">
    <property type="component" value="Unassembled WGS sequence"/>
</dbReference>
<comment type="caution">
    <text evidence="7">The sequence shown here is derived from an EMBL/GenBank/DDBJ whole genome shotgun (WGS) entry which is preliminary data.</text>
</comment>
<organism evidence="7 8">
    <name type="scientific">Reinekea marinisedimentorum</name>
    <dbReference type="NCBI Taxonomy" id="230495"/>
    <lineage>
        <taxon>Bacteria</taxon>
        <taxon>Pseudomonadati</taxon>
        <taxon>Pseudomonadota</taxon>
        <taxon>Gammaproteobacteria</taxon>
        <taxon>Oceanospirillales</taxon>
        <taxon>Saccharospirillaceae</taxon>
        <taxon>Reinekea</taxon>
    </lineage>
</organism>
<gene>
    <name evidence="7" type="ORF">BCF53_1129</name>
</gene>
<sequence length="410" mass="44344">MAEQTISTARMCQHIRDWPSADSPFFFSNSSVSMLACGARSRFQQSLSRPRLAATVNNWLQAQRHDRHDNPIAFGVIPFNESTPARFVLPQHTLISEPLTPPIAPDFWPENPLLSVTSLPDAESFKHSVKSAIAQMQSGTLQKVVLARALTLGFTNPLQPEQLLLTLIQKNPSAFNFCAPLSDVQGQGKWLLGSSPELLIRKQADHFSANPLAGSRKRASYSEQNRELEATLLNSPKDRHEHAIVVAAMQQALRPFARRITVPRSPSVISTGTMLHLSTLIEGTLTGDHHVLELAAALHPTPAVCGQPLAAAHQYIQLSEPFSRGYFTGLVGWCDAQGNGEWAIAIRCAEMHGQSLTACAGAGIVASSQANEELTEISDKLSTILQAAGVSPQALNFAGRCAAQKATVNG</sequence>
<dbReference type="EC" id="5.4.4.2" evidence="3"/>
<dbReference type="NCBIfam" id="TIGR00543">
    <property type="entry name" value="isochor_syn"/>
    <property type="match status" value="1"/>
</dbReference>
<evidence type="ECO:0000313" key="8">
    <source>
        <dbReference type="Proteomes" id="UP000295793"/>
    </source>
</evidence>
<dbReference type="EMBL" id="SLZR01000012">
    <property type="protein sequence ID" value="TCS39724.1"/>
    <property type="molecule type" value="Genomic_DNA"/>
</dbReference>
<evidence type="ECO:0000259" key="6">
    <source>
        <dbReference type="Pfam" id="PF00425"/>
    </source>
</evidence>
<evidence type="ECO:0000256" key="2">
    <source>
        <dbReference type="ARBA" id="ARBA00005297"/>
    </source>
</evidence>
<keyword evidence="4" id="KW-0413">Isomerase</keyword>
<dbReference type="InterPro" id="IPR015890">
    <property type="entry name" value="Chorismate_C"/>
</dbReference>
<dbReference type="Pfam" id="PF00425">
    <property type="entry name" value="Chorismate_bind"/>
    <property type="match status" value="1"/>
</dbReference>
<reference evidence="7 8" key="1">
    <citation type="submission" date="2019-03" db="EMBL/GenBank/DDBJ databases">
        <title>Genomic Encyclopedia of Archaeal and Bacterial Type Strains, Phase II (KMG-II): from individual species to whole genera.</title>
        <authorList>
            <person name="Goeker M."/>
        </authorList>
    </citation>
    <scope>NUCLEOTIDE SEQUENCE [LARGE SCALE GENOMIC DNA]</scope>
    <source>
        <strain evidence="7 8">DSM 15388</strain>
    </source>
</reference>